<keyword evidence="1" id="KW-0472">Membrane</keyword>
<gene>
    <name evidence="3" type="ORF">BBOMB_0277</name>
</gene>
<evidence type="ECO:0000259" key="2">
    <source>
        <dbReference type="Pfam" id="PF03372"/>
    </source>
</evidence>
<dbReference type="Pfam" id="PF03372">
    <property type="entry name" value="Exo_endo_phos"/>
    <property type="match status" value="1"/>
</dbReference>
<name>A0A080N212_9BIFI</name>
<evidence type="ECO:0000313" key="4">
    <source>
        <dbReference type="Proteomes" id="UP000028730"/>
    </source>
</evidence>
<dbReference type="RefSeq" id="WP_081867208.1">
    <property type="nucleotide sequence ID" value="NZ_ATLK01000001.1"/>
</dbReference>
<dbReference type="GO" id="GO:0004519">
    <property type="term" value="F:endonuclease activity"/>
    <property type="evidence" value="ECO:0007669"/>
    <property type="project" value="UniProtKB-KW"/>
</dbReference>
<keyword evidence="3" id="KW-0378">Hydrolase</keyword>
<keyword evidence="1" id="KW-1133">Transmembrane helix</keyword>
<dbReference type="eggNOG" id="COG3568">
    <property type="taxonomic scope" value="Bacteria"/>
</dbReference>
<keyword evidence="4" id="KW-1185">Reference proteome</keyword>
<dbReference type="STRING" id="1341695.BBOMB_0277"/>
<dbReference type="OrthoDB" id="2340043at2"/>
<feature type="domain" description="Endonuclease/exonuclease/phosphatase" evidence="2">
    <location>
        <begin position="129"/>
        <end position="339"/>
    </location>
</feature>
<proteinExistence type="predicted"/>
<keyword evidence="3" id="KW-0255">Endonuclease</keyword>
<dbReference type="EMBL" id="ATLK01000001">
    <property type="protein sequence ID" value="KFF30952.1"/>
    <property type="molecule type" value="Genomic_DNA"/>
</dbReference>
<dbReference type="InterPro" id="IPR036691">
    <property type="entry name" value="Endo/exonu/phosph_ase_sf"/>
</dbReference>
<keyword evidence="3" id="KW-0269">Exonuclease</keyword>
<dbReference type="GO" id="GO:0004527">
    <property type="term" value="F:exonuclease activity"/>
    <property type="evidence" value="ECO:0007669"/>
    <property type="project" value="UniProtKB-KW"/>
</dbReference>
<dbReference type="SUPFAM" id="SSF56219">
    <property type="entry name" value="DNase I-like"/>
    <property type="match status" value="1"/>
</dbReference>
<accession>A0A080N212</accession>
<protein>
    <submittedName>
        <fullName evidence="3">Endonuclease/exonuclease/phosphatase family protein</fullName>
    </submittedName>
</protein>
<feature type="transmembrane region" description="Helical" evidence="1">
    <location>
        <begin position="21"/>
        <end position="43"/>
    </location>
</feature>
<feature type="transmembrane region" description="Helical" evidence="1">
    <location>
        <begin position="55"/>
        <end position="74"/>
    </location>
</feature>
<keyword evidence="3" id="KW-0540">Nuclease</keyword>
<dbReference type="InterPro" id="IPR005135">
    <property type="entry name" value="Endo/exonuclease/phosphatase"/>
</dbReference>
<organism evidence="3 4">
    <name type="scientific">Bifidobacterium bombi DSM 19703</name>
    <dbReference type="NCBI Taxonomy" id="1341695"/>
    <lineage>
        <taxon>Bacteria</taxon>
        <taxon>Bacillati</taxon>
        <taxon>Actinomycetota</taxon>
        <taxon>Actinomycetes</taxon>
        <taxon>Bifidobacteriales</taxon>
        <taxon>Bifidobacteriaceae</taxon>
        <taxon>Bifidobacterium</taxon>
    </lineage>
</organism>
<dbReference type="Gene3D" id="3.60.10.10">
    <property type="entry name" value="Endonuclease/exonuclease/phosphatase"/>
    <property type="match status" value="1"/>
</dbReference>
<sequence length="348" mass="38045">MAYTSAGVKPHGFVARLFRAFLSLVSVFFTLCSLVGAVFRVLPEELQRLPYVPEVAALAPEFVIVAVLGLLCALASRRWFTALLALLCSCTLAWYQYPFFVPSATFPSAAQQAVSERVPDTRDGYVRVMTANVYMGQADPQAIVNMVRDERVEVLALQETSKRFIGGLERAGIDDYLPYSQVSSSDGRFGNGLWSATPLDSPSNDDVHSRSSFMPGGTLSFPGGKGDVRFVSVHTTSPQPGSWAQWSRTLDDLCAKRADTSKRYVFLGDFNASYDHTAFRNFLGDRFTDAARESGHGLVFTWPDDIRGVPRFVGIDHVILDRGMSAGQVRSEPVPGSDHAALLATIAV</sequence>
<keyword evidence="1" id="KW-0812">Transmembrane</keyword>
<feature type="transmembrane region" description="Helical" evidence="1">
    <location>
        <begin position="79"/>
        <end position="97"/>
    </location>
</feature>
<dbReference type="Proteomes" id="UP000028730">
    <property type="component" value="Unassembled WGS sequence"/>
</dbReference>
<comment type="caution">
    <text evidence="3">The sequence shown here is derived from an EMBL/GenBank/DDBJ whole genome shotgun (WGS) entry which is preliminary data.</text>
</comment>
<evidence type="ECO:0000256" key="1">
    <source>
        <dbReference type="SAM" id="Phobius"/>
    </source>
</evidence>
<reference evidence="3 4" key="1">
    <citation type="journal article" date="2014" name="Appl. Environ. Microbiol.">
        <title>Genomic encyclopedia of type strains of the genus Bifidobacterium.</title>
        <authorList>
            <person name="Milani C."/>
            <person name="Lugli G.A."/>
            <person name="Duranti S."/>
            <person name="Turroni F."/>
            <person name="Bottacini F."/>
            <person name="Mangifesta M."/>
            <person name="Sanchez B."/>
            <person name="Viappiani A."/>
            <person name="Mancabelli L."/>
            <person name="Taminiau B."/>
            <person name="Delcenserie V."/>
            <person name="Barrangou R."/>
            <person name="Margolles A."/>
            <person name="van Sinderen D."/>
            <person name="Ventura M."/>
        </authorList>
    </citation>
    <scope>NUCLEOTIDE SEQUENCE [LARGE SCALE GENOMIC DNA]</scope>
    <source>
        <strain evidence="3 4">DSM 19703</strain>
    </source>
</reference>
<evidence type="ECO:0000313" key="3">
    <source>
        <dbReference type="EMBL" id="KFF30952.1"/>
    </source>
</evidence>
<dbReference type="AlphaFoldDB" id="A0A080N212"/>